<feature type="transmembrane region" description="Helical" evidence="4">
    <location>
        <begin position="25"/>
        <end position="46"/>
    </location>
</feature>
<keyword evidence="4" id="KW-0472">Membrane</keyword>
<name>A0ABU9WXY8_9MICC</name>
<keyword evidence="5" id="KW-0808">Transferase</keyword>
<dbReference type="Gene3D" id="3.40.50.300">
    <property type="entry name" value="P-loop containing nucleotide triphosphate hydrolases"/>
    <property type="match status" value="1"/>
</dbReference>
<feature type="compositionally biased region" description="Basic and acidic residues" evidence="3">
    <location>
        <begin position="613"/>
        <end position="645"/>
    </location>
</feature>
<dbReference type="GO" id="GO:0004715">
    <property type="term" value="F:non-membrane spanning protein tyrosine kinase activity"/>
    <property type="evidence" value="ECO:0007669"/>
    <property type="project" value="UniProtKB-EC"/>
</dbReference>
<reference evidence="5 6" key="1">
    <citation type="submission" date="2024-05" db="EMBL/GenBank/DDBJ databases">
        <title>Sinomonas sp. nov., isolated from a waste landfill.</title>
        <authorList>
            <person name="Zhao Y."/>
        </authorList>
    </citation>
    <scope>NUCLEOTIDE SEQUENCE [LARGE SCALE GENOMIC DNA]</scope>
    <source>
        <strain evidence="5 6">CCTCC AB2014300</strain>
    </source>
</reference>
<dbReference type="RefSeq" id="WP_345883810.1">
    <property type="nucleotide sequence ID" value="NZ_JBDFRB010000004.1"/>
</dbReference>
<keyword evidence="4" id="KW-1133">Transmembrane helix</keyword>
<accession>A0ABU9WXY8</accession>
<dbReference type="CDD" id="cd05387">
    <property type="entry name" value="BY-kinase"/>
    <property type="match status" value="1"/>
</dbReference>
<feature type="compositionally biased region" description="Basic and acidic residues" evidence="3">
    <location>
        <begin position="540"/>
        <end position="562"/>
    </location>
</feature>
<feature type="compositionally biased region" description="Basic and acidic residues" evidence="3">
    <location>
        <begin position="591"/>
        <end position="601"/>
    </location>
</feature>
<keyword evidence="1" id="KW-0547">Nucleotide-binding</keyword>
<dbReference type="InterPro" id="IPR027417">
    <property type="entry name" value="P-loop_NTPase"/>
</dbReference>
<dbReference type="NCBIfam" id="TIGR01007">
    <property type="entry name" value="eps_fam"/>
    <property type="match status" value="1"/>
</dbReference>
<comment type="caution">
    <text evidence="5">The sequence shown here is derived from an EMBL/GenBank/DDBJ whole genome shotgun (WGS) entry which is preliminary data.</text>
</comment>
<feature type="region of interest" description="Disordered" evidence="3">
    <location>
        <begin position="457"/>
        <end position="669"/>
    </location>
</feature>
<feature type="compositionally biased region" description="Low complexity" evidence="3">
    <location>
        <begin position="487"/>
        <end position="507"/>
    </location>
</feature>
<gene>
    <name evidence="5" type="ORF">ABCQ75_05770</name>
</gene>
<dbReference type="SUPFAM" id="SSF52540">
    <property type="entry name" value="P-loop containing nucleoside triphosphate hydrolases"/>
    <property type="match status" value="1"/>
</dbReference>
<dbReference type="PANTHER" id="PTHR32309">
    <property type="entry name" value="TYROSINE-PROTEIN KINASE"/>
    <property type="match status" value="1"/>
</dbReference>
<evidence type="ECO:0000256" key="2">
    <source>
        <dbReference type="ARBA" id="ARBA00022840"/>
    </source>
</evidence>
<keyword evidence="2" id="KW-0067">ATP-binding</keyword>
<protein>
    <submittedName>
        <fullName evidence="5">Polysaccharide biosynthesis tyrosine autokinase</fullName>
        <ecNumber evidence="5">2.7.10.2</ecNumber>
    </submittedName>
</protein>
<proteinExistence type="predicted"/>
<evidence type="ECO:0000313" key="6">
    <source>
        <dbReference type="Proteomes" id="UP001422074"/>
    </source>
</evidence>
<dbReference type="InterPro" id="IPR050445">
    <property type="entry name" value="Bact_polysacc_biosynth/exp"/>
</dbReference>
<evidence type="ECO:0000256" key="4">
    <source>
        <dbReference type="SAM" id="Phobius"/>
    </source>
</evidence>
<dbReference type="EMBL" id="JBDFRB010000004">
    <property type="protein sequence ID" value="MEN2744045.1"/>
    <property type="molecule type" value="Genomic_DNA"/>
</dbReference>
<dbReference type="PANTHER" id="PTHR32309:SF13">
    <property type="entry name" value="FERRIC ENTEROBACTIN TRANSPORT PROTEIN FEPE"/>
    <property type="match status" value="1"/>
</dbReference>
<keyword evidence="4" id="KW-0812">Transmembrane</keyword>
<evidence type="ECO:0000313" key="5">
    <source>
        <dbReference type="EMBL" id="MEN2744045.1"/>
    </source>
</evidence>
<dbReference type="InterPro" id="IPR005702">
    <property type="entry name" value="Wzc-like_C"/>
</dbReference>
<evidence type="ECO:0000256" key="1">
    <source>
        <dbReference type="ARBA" id="ARBA00022741"/>
    </source>
</evidence>
<keyword evidence="6" id="KW-1185">Reference proteome</keyword>
<evidence type="ECO:0000256" key="3">
    <source>
        <dbReference type="SAM" id="MobiDB-lite"/>
    </source>
</evidence>
<dbReference type="EC" id="2.7.10.2" evidence="5"/>
<dbReference type="Proteomes" id="UP001422074">
    <property type="component" value="Unassembled WGS sequence"/>
</dbReference>
<organism evidence="5 6">
    <name type="scientific">Sinomonas halotolerans</name>
    <dbReference type="NCBI Taxonomy" id="1644133"/>
    <lineage>
        <taxon>Bacteria</taxon>
        <taxon>Bacillati</taxon>
        <taxon>Actinomycetota</taxon>
        <taxon>Actinomycetes</taxon>
        <taxon>Micrococcales</taxon>
        <taxon>Micrococcaceae</taxon>
        <taxon>Sinomonas</taxon>
    </lineage>
</organism>
<sequence length="690" mass="74606">MEYENERRGAQELTLADYLRVARRFWRGIVAITALTTALAFTWYLMQPRIYAAESSGVVITVGADNLSLSLAGDNLAKSRAKNYKSVAESALVADRVARELGLTTTAQQLVDSVAVTVPQDTTEVRVTAKSMDPALAQRMADAWITALADQVREIEQSAGETDLPPVRVVQLGRAVLPEEPVSPNVRLTLGVGVGGGLLLGLAYAMVRHHVDRRIRNADEIEQAFGVPVVGTLPVDHSLDANARVLDGQTGSRAINEAFRELRTNLQFIDVDNPPRILLVTSSVASEGKSAVVANLAATMVAAGERVVVVDCDLRRPTVHSIFDVVPGVGVSDVLAGRAHIEDVLQSWEGSDNLQILGAGRIPPNPSELLGSRAMGALLDRLSEEAFVLVDAPPLLPVTDAAVLSRAVHGTLVVARAGQTTTDSLARALGNLERVRGRILGVVLNCVPTKGPESYTYGYYGTYGEDPEGSRKPDRKRPRKSAEREAAAATAAVPAATAAPEPAAAPSRDPHADGYWQDESAFEDQPRFEEHSSFSGAPGFEDRPAFDDGHGFRGEPGFHDEPGFQGQPDFRREQGYQDEPGFRDQPAFADRPADHGRRPSTADEPFNYAALSAEERQPRFAPHDPSADEIRAADEELSTPEERSSGNHWSHPAPVPAETAGQLDDEDAMWLPARVRDSYRRRRSAGSEQE</sequence>